<sequence length="166" mass="19595">MSYVALLRGINLGKKNKVEMKRLRSLFEEMGFQHVQTYIQTGNVIFEELICEEEQIETQLKETFGFDIPVTIRSKEDLEKIQQHSLFTNDNVYALFLKNRLSNEQLELLQHSVSDEFDLIDQKNIIIHLSNSFHQTKYNNAFFERKLKTHSTVRNRNTVNKILGKM</sequence>
<name>A0A1M5G4J0_9BACI</name>
<dbReference type="AlphaFoldDB" id="A0A1M5G4J0"/>
<evidence type="ECO:0000313" key="1">
    <source>
        <dbReference type="EMBL" id="SHF98352.1"/>
    </source>
</evidence>
<proteinExistence type="predicted"/>
<gene>
    <name evidence="1" type="ORF">SAMN05216225_101152</name>
</gene>
<dbReference type="Pfam" id="PF08002">
    <property type="entry name" value="DUF1697"/>
    <property type="match status" value="1"/>
</dbReference>
<dbReference type="RefSeq" id="WP_072889402.1">
    <property type="nucleotide sequence ID" value="NZ_FQVW01000011.1"/>
</dbReference>
<dbReference type="OrthoDB" id="9806494at2"/>
<dbReference type="PANTHER" id="PTHR36439">
    <property type="entry name" value="BLL4334 PROTEIN"/>
    <property type="match status" value="1"/>
</dbReference>
<organism evidence="1 2">
    <name type="scientific">Ornithinibacillus halophilus</name>
    <dbReference type="NCBI Taxonomy" id="930117"/>
    <lineage>
        <taxon>Bacteria</taxon>
        <taxon>Bacillati</taxon>
        <taxon>Bacillota</taxon>
        <taxon>Bacilli</taxon>
        <taxon>Bacillales</taxon>
        <taxon>Bacillaceae</taxon>
        <taxon>Ornithinibacillus</taxon>
    </lineage>
</organism>
<dbReference type="InterPro" id="IPR012545">
    <property type="entry name" value="DUF1697"/>
</dbReference>
<dbReference type="Gene3D" id="3.30.70.1280">
    <property type="entry name" value="SP0830-like domains"/>
    <property type="match status" value="1"/>
</dbReference>
<dbReference type="PIRSF" id="PIRSF008502">
    <property type="entry name" value="UCP008502"/>
    <property type="match status" value="1"/>
</dbReference>
<accession>A0A1M5G4J0</accession>
<reference evidence="1 2" key="1">
    <citation type="submission" date="2016-11" db="EMBL/GenBank/DDBJ databases">
        <authorList>
            <person name="Jaros S."/>
            <person name="Januszkiewicz K."/>
            <person name="Wedrychowicz H."/>
        </authorList>
    </citation>
    <scope>NUCLEOTIDE SEQUENCE [LARGE SCALE GENOMIC DNA]</scope>
    <source>
        <strain evidence="1 2">IBRC-M 10683</strain>
    </source>
</reference>
<dbReference type="SUPFAM" id="SSF160379">
    <property type="entry name" value="SP0830-like"/>
    <property type="match status" value="1"/>
</dbReference>
<dbReference type="EMBL" id="FQVW01000011">
    <property type="protein sequence ID" value="SHF98352.1"/>
    <property type="molecule type" value="Genomic_DNA"/>
</dbReference>
<keyword evidence="2" id="KW-1185">Reference proteome</keyword>
<protein>
    <submittedName>
        <fullName evidence="1">Uncharacterized conserved protein, DUF1697 family</fullName>
    </submittedName>
</protein>
<dbReference type="Proteomes" id="UP000183988">
    <property type="component" value="Unassembled WGS sequence"/>
</dbReference>
<dbReference type="PANTHER" id="PTHR36439:SF1">
    <property type="entry name" value="DUF1697 DOMAIN-CONTAINING PROTEIN"/>
    <property type="match status" value="1"/>
</dbReference>
<dbReference type="Gene3D" id="3.30.70.1260">
    <property type="entry name" value="bacterial protein sp0830 like"/>
    <property type="match status" value="1"/>
</dbReference>
<evidence type="ECO:0000313" key="2">
    <source>
        <dbReference type="Proteomes" id="UP000183988"/>
    </source>
</evidence>